<dbReference type="AlphaFoldDB" id="A0A1H4ZMJ7"/>
<reference evidence="1 2" key="1">
    <citation type="submission" date="2016-10" db="EMBL/GenBank/DDBJ databases">
        <authorList>
            <person name="de Groot N.N."/>
        </authorList>
    </citation>
    <scope>NUCLEOTIDE SEQUENCE [LARGE SCALE GENOMIC DNA]</scope>
    <source>
        <strain evidence="1 2">BS3655</strain>
    </source>
</reference>
<name>A0A1H4ZMJ7_9PSED</name>
<evidence type="ECO:0000313" key="1">
    <source>
        <dbReference type="EMBL" id="SED31436.1"/>
    </source>
</evidence>
<organism evidence="1 2">
    <name type="scientific">Pseudomonas frederiksbergensis</name>
    <dbReference type="NCBI Taxonomy" id="104087"/>
    <lineage>
        <taxon>Bacteria</taxon>
        <taxon>Pseudomonadati</taxon>
        <taxon>Pseudomonadota</taxon>
        <taxon>Gammaproteobacteria</taxon>
        <taxon>Pseudomonadales</taxon>
        <taxon>Pseudomonadaceae</taxon>
        <taxon>Pseudomonas</taxon>
    </lineage>
</organism>
<protein>
    <submittedName>
        <fullName evidence="1">Uncharacterized protein</fullName>
    </submittedName>
</protein>
<dbReference type="EMBL" id="FNTF01000002">
    <property type="protein sequence ID" value="SED31436.1"/>
    <property type="molecule type" value="Genomic_DNA"/>
</dbReference>
<gene>
    <name evidence="1" type="ORF">SAMN04490185_3238</name>
</gene>
<proteinExistence type="predicted"/>
<sequence>METMNIRVCGQRFEDGVSLEVEKRGKVLILNGEEFDFSPMLEGSTLPVQAINSDWFVGDASCRDGAISIQLRYPIPFNFSPEQATPQDLLSVPDGDVLFPAALPDPFAQGEGNE</sequence>
<dbReference type="RefSeq" id="WP_235865005.1">
    <property type="nucleotide sequence ID" value="NZ_FNTF01000002.1"/>
</dbReference>
<dbReference type="Proteomes" id="UP000183114">
    <property type="component" value="Unassembled WGS sequence"/>
</dbReference>
<evidence type="ECO:0000313" key="2">
    <source>
        <dbReference type="Proteomes" id="UP000183114"/>
    </source>
</evidence>
<accession>A0A1H4ZMJ7</accession>